<keyword evidence="2" id="KW-0732">Signal</keyword>
<evidence type="ECO:0000256" key="1">
    <source>
        <dbReference type="SAM" id="MobiDB-lite"/>
    </source>
</evidence>
<comment type="caution">
    <text evidence="3">The sequence shown here is derived from an EMBL/GenBank/DDBJ whole genome shotgun (WGS) entry which is preliminary data.</text>
</comment>
<dbReference type="RefSeq" id="WP_203742658.1">
    <property type="nucleotide sequence ID" value="NZ_BONF01000008.1"/>
</dbReference>
<evidence type="ECO:0000313" key="4">
    <source>
        <dbReference type="Proteomes" id="UP000601223"/>
    </source>
</evidence>
<dbReference type="AlphaFoldDB" id="A0A8J3JFL4"/>
<feature type="chain" id="PRO_5038689789" description="Ig-like domain-containing protein" evidence="2">
    <location>
        <begin position="21"/>
        <end position="152"/>
    </location>
</feature>
<keyword evidence="4" id="KW-1185">Reference proteome</keyword>
<proteinExistence type="predicted"/>
<sequence length="152" mass="16710">MRKATIPVILMLLTALSAGCEPRGNDDGQQSKPVHCTVIVDGPKADEKRANFAGRVRYRCATPGAEKLTIKIRLEKQDGEKWRSVATATHTLKGKQTYAAELKYNAKTVSLSCRSGTYRTVVDWSRTSRKDTEGDNLISGSVKDPCRPPLFG</sequence>
<gene>
    <name evidence="3" type="ORF">Cba03nite_10970</name>
</gene>
<name>A0A8J3JFL4_9ACTN</name>
<evidence type="ECO:0000313" key="3">
    <source>
        <dbReference type="EMBL" id="GIF79748.1"/>
    </source>
</evidence>
<evidence type="ECO:0008006" key="5">
    <source>
        <dbReference type="Google" id="ProtNLM"/>
    </source>
</evidence>
<accession>A0A8J3JFL4</accession>
<evidence type="ECO:0000256" key="2">
    <source>
        <dbReference type="SAM" id="SignalP"/>
    </source>
</evidence>
<dbReference type="EMBL" id="BONF01000008">
    <property type="protein sequence ID" value="GIF79748.1"/>
    <property type="molecule type" value="Genomic_DNA"/>
</dbReference>
<protein>
    <recommendedName>
        <fullName evidence="5">Ig-like domain-containing protein</fullName>
    </recommendedName>
</protein>
<feature type="signal peptide" evidence="2">
    <location>
        <begin position="1"/>
        <end position="20"/>
    </location>
</feature>
<dbReference type="Proteomes" id="UP000601223">
    <property type="component" value="Unassembled WGS sequence"/>
</dbReference>
<reference evidence="3 4" key="1">
    <citation type="submission" date="2021-01" db="EMBL/GenBank/DDBJ databases">
        <title>Whole genome shotgun sequence of Catellatospora bangladeshensis NBRC 107357.</title>
        <authorList>
            <person name="Komaki H."/>
            <person name="Tamura T."/>
        </authorList>
    </citation>
    <scope>NUCLEOTIDE SEQUENCE [LARGE SCALE GENOMIC DNA]</scope>
    <source>
        <strain evidence="3 4">NBRC 107357</strain>
    </source>
</reference>
<organism evidence="3 4">
    <name type="scientific">Catellatospora bangladeshensis</name>
    <dbReference type="NCBI Taxonomy" id="310355"/>
    <lineage>
        <taxon>Bacteria</taxon>
        <taxon>Bacillati</taxon>
        <taxon>Actinomycetota</taxon>
        <taxon>Actinomycetes</taxon>
        <taxon>Micromonosporales</taxon>
        <taxon>Micromonosporaceae</taxon>
        <taxon>Catellatospora</taxon>
    </lineage>
</organism>
<dbReference type="PROSITE" id="PS51257">
    <property type="entry name" value="PROKAR_LIPOPROTEIN"/>
    <property type="match status" value="1"/>
</dbReference>
<feature type="region of interest" description="Disordered" evidence="1">
    <location>
        <begin position="126"/>
        <end position="152"/>
    </location>
</feature>